<dbReference type="PANTHER" id="PTHR43177">
    <property type="entry name" value="PROTEIN NRFC"/>
    <property type="match status" value="1"/>
</dbReference>
<evidence type="ECO:0000313" key="6">
    <source>
        <dbReference type="EMBL" id="PNV68669.1"/>
    </source>
</evidence>
<keyword evidence="1" id="KW-0004">4Fe-4S</keyword>
<dbReference type="PROSITE" id="PS00198">
    <property type="entry name" value="4FE4S_FER_1"/>
    <property type="match status" value="1"/>
</dbReference>
<keyword evidence="4" id="KW-0411">Iron-sulfur</keyword>
<feature type="domain" description="4Fe-4S ferredoxin-type" evidence="5">
    <location>
        <begin position="80"/>
        <end position="109"/>
    </location>
</feature>
<comment type="caution">
    <text evidence="6">The sequence shown here is derived from an EMBL/GenBank/DDBJ whole genome shotgun (WGS) entry which is preliminary data.</text>
</comment>
<accession>A0A2K2UEI0</accession>
<dbReference type="SUPFAM" id="SSF54862">
    <property type="entry name" value="4Fe-4S ferredoxins"/>
    <property type="match status" value="1"/>
</dbReference>
<organism evidence="6 7">
    <name type="scientific">Enteroscipio rubneri</name>
    <dbReference type="NCBI Taxonomy" id="2070686"/>
    <lineage>
        <taxon>Bacteria</taxon>
        <taxon>Bacillati</taxon>
        <taxon>Actinomycetota</taxon>
        <taxon>Coriobacteriia</taxon>
        <taxon>Eggerthellales</taxon>
        <taxon>Eggerthellaceae</taxon>
        <taxon>Enteroscipio</taxon>
    </lineage>
</organism>
<dbReference type="GO" id="GO:0051539">
    <property type="term" value="F:4 iron, 4 sulfur cluster binding"/>
    <property type="evidence" value="ECO:0007669"/>
    <property type="project" value="UniProtKB-KW"/>
</dbReference>
<dbReference type="GO" id="GO:0046872">
    <property type="term" value="F:metal ion binding"/>
    <property type="evidence" value="ECO:0007669"/>
    <property type="project" value="UniProtKB-KW"/>
</dbReference>
<dbReference type="InterPro" id="IPR017900">
    <property type="entry name" value="4Fe4S_Fe_S_CS"/>
</dbReference>
<dbReference type="Pfam" id="PF12800">
    <property type="entry name" value="Fer4_4"/>
    <property type="match status" value="1"/>
</dbReference>
<dbReference type="Pfam" id="PF13247">
    <property type="entry name" value="Fer4_11"/>
    <property type="match status" value="2"/>
</dbReference>
<dbReference type="AlphaFoldDB" id="A0A2K2UEI0"/>
<keyword evidence="7" id="KW-1185">Reference proteome</keyword>
<dbReference type="EMBL" id="PPEK01000001">
    <property type="protein sequence ID" value="PNV68669.1"/>
    <property type="molecule type" value="Genomic_DNA"/>
</dbReference>
<dbReference type="InterPro" id="IPR050954">
    <property type="entry name" value="ET_IronSulfur_Cluster-Binding"/>
</dbReference>
<dbReference type="Gene3D" id="3.30.70.20">
    <property type="match status" value="2"/>
</dbReference>
<dbReference type="InterPro" id="IPR017896">
    <property type="entry name" value="4Fe4S_Fe-S-bd"/>
</dbReference>
<evidence type="ECO:0000259" key="5">
    <source>
        <dbReference type="PROSITE" id="PS51379"/>
    </source>
</evidence>
<gene>
    <name evidence="6" type="ORF">C2L71_01405</name>
</gene>
<proteinExistence type="predicted"/>
<dbReference type="RefSeq" id="WP_103263996.1">
    <property type="nucleotide sequence ID" value="NZ_CABMLE010000001.1"/>
</dbReference>
<feature type="domain" description="4Fe-4S ferredoxin-type" evidence="5">
    <location>
        <begin position="3"/>
        <end position="32"/>
    </location>
</feature>
<dbReference type="PROSITE" id="PS51379">
    <property type="entry name" value="4FE4S_FER_2"/>
    <property type="match status" value="3"/>
</dbReference>
<protein>
    <submittedName>
        <fullName evidence="6">4Fe-4S ferredoxin</fullName>
    </submittedName>
</protein>
<evidence type="ECO:0000313" key="7">
    <source>
        <dbReference type="Proteomes" id="UP000236197"/>
    </source>
</evidence>
<evidence type="ECO:0000256" key="2">
    <source>
        <dbReference type="ARBA" id="ARBA00022723"/>
    </source>
</evidence>
<evidence type="ECO:0000256" key="4">
    <source>
        <dbReference type="ARBA" id="ARBA00023014"/>
    </source>
</evidence>
<dbReference type="CDD" id="cd10551">
    <property type="entry name" value="PsrB"/>
    <property type="match status" value="1"/>
</dbReference>
<evidence type="ECO:0000256" key="1">
    <source>
        <dbReference type="ARBA" id="ARBA00022485"/>
    </source>
</evidence>
<feature type="domain" description="4Fe-4S ferredoxin-type" evidence="5">
    <location>
        <begin position="48"/>
        <end position="79"/>
    </location>
</feature>
<name>A0A2K2UEI0_9ACTN</name>
<evidence type="ECO:0000256" key="3">
    <source>
        <dbReference type="ARBA" id="ARBA00023004"/>
    </source>
</evidence>
<dbReference type="Proteomes" id="UP000236197">
    <property type="component" value="Unassembled WGS sequence"/>
</dbReference>
<keyword evidence="3" id="KW-0408">Iron</keyword>
<sequence>MRYGMIIDLGRCIGCNACTIACKQKNATLPGVFWCKVGVSEEGSYPHAYKKIMPTLCNHCENPTCVHVCPTGASYKRDDGIVLVDKDKCIGCRYCMAACPYEARTFDFGDRTGYFPERGNNAYEDATAYKHVKGTVSKCILCADKIDEGDIPACARVCPTGARIFGDLDSEEMQALVKEGAYQPRPDERTNPSVYYLPK</sequence>
<keyword evidence="2" id="KW-0479">Metal-binding</keyword>
<reference evidence="7" key="1">
    <citation type="submission" date="2018-01" db="EMBL/GenBank/DDBJ databases">
        <title>Rubneribacter badeniensis gen. nov., sp. nov., and Colonibacter rubneri, gen. nov., sp. nov., WGS of new members of the Eggerthellaceae.</title>
        <authorList>
            <person name="Danylec N."/>
            <person name="Stoll D.A."/>
            <person name="Doetsch A."/>
            <person name="Kulling S.E."/>
            <person name="Huch M."/>
        </authorList>
    </citation>
    <scope>NUCLEOTIDE SEQUENCE [LARGE SCALE GENOMIC DNA]</scope>
    <source>
        <strain evidence="7">ResAG-96</strain>
    </source>
</reference>
<dbReference type="PANTHER" id="PTHR43177:SF3">
    <property type="entry name" value="PROTEIN NRFC HOMOLOG"/>
    <property type="match status" value="1"/>
</dbReference>
<dbReference type="OrthoDB" id="3175224at2"/>